<evidence type="ECO:0000256" key="2">
    <source>
        <dbReference type="SAM" id="MobiDB-lite"/>
    </source>
</evidence>
<evidence type="ECO:0000313" key="5">
    <source>
        <dbReference type="EMBL" id="QDU62112.1"/>
    </source>
</evidence>
<dbReference type="KEGG" id="knv:Pan216_29780"/>
<dbReference type="Pfam" id="PF10531">
    <property type="entry name" value="SLBB"/>
    <property type="match status" value="1"/>
</dbReference>
<feature type="region of interest" description="Disordered" evidence="2">
    <location>
        <begin position="332"/>
        <end position="463"/>
    </location>
</feature>
<dbReference type="AlphaFoldDB" id="A0A518B587"/>
<dbReference type="Proteomes" id="UP000317093">
    <property type="component" value="Chromosome"/>
</dbReference>
<dbReference type="EMBL" id="CP036279">
    <property type="protein sequence ID" value="QDU62112.1"/>
    <property type="molecule type" value="Genomic_DNA"/>
</dbReference>
<evidence type="ECO:0000259" key="4">
    <source>
        <dbReference type="Pfam" id="PF10531"/>
    </source>
</evidence>
<reference evidence="5 6" key="1">
    <citation type="submission" date="2019-02" db="EMBL/GenBank/DDBJ databases">
        <title>Deep-cultivation of Planctomycetes and their phenomic and genomic characterization uncovers novel biology.</title>
        <authorList>
            <person name="Wiegand S."/>
            <person name="Jogler M."/>
            <person name="Boedeker C."/>
            <person name="Pinto D."/>
            <person name="Vollmers J."/>
            <person name="Rivas-Marin E."/>
            <person name="Kohn T."/>
            <person name="Peeters S.H."/>
            <person name="Heuer A."/>
            <person name="Rast P."/>
            <person name="Oberbeckmann S."/>
            <person name="Bunk B."/>
            <person name="Jeske O."/>
            <person name="Meyerdierks A."/>
            <person name="Storesund J.E."/>
            <person name="Kallscheuer N."/>
            <person name="Luecker S."/>
            <person name="Lage O.M."/>
            <person name="Pohl T."/>
            <person name="Merkel B.J."/>
            <person name="Hornburger P."/>
            <person name="Mueller R.-W."/>
            <person name="Bruemmer F."/>
            <person name="Labrenz M."/>
            <person name="Spormann A.M."/>
            <person name="Op den Camp H."/>
            <person name="Overmann J."/>
            <person name="Amann R."/>
            <person name="Jetten M.S.M."/>
            <person name="Mascher T."/>
            <person name="Medema M.H."/>
            <person name="Devos D.P."/>
            <person name="Kaster A.-K."/>
            <person name="Ovreas L."/>
            <person name="Rohde M."/>
            <person name="Galperin M.Y."/>
            <person name="Jogler C."/>
        </authorList>
    </citation>
    <scope>NUCLEOTIDE SEQUENCE [LARGE SCALE GENOMIC DNA]</scope>
    <source>
        <strain evidence="5 6">Pan216</strain>
    </source>
</reference>
<dbReference type="PANTHER" id="PTHR33619">
    <property type="entry name" value="POLYSACCHARIDE EXPORT PROTEIN GFCE-RELATED"/>
    <property type="match status" value="1"/>
</dbReference>
<dbReference type="Gene3D" id="3.10.560.10">
    <property type="entry name" value="Outer membrane lipoprotein wza domain like"/>
    <property type="match status" value="1"/>
</dbReference>
<feature type="compositionally biased region" description="Basic and acidic residues" evidence="2">
    <location>
        <begin position="443"/>
        <end position="463"/>
    </location>
</feature>
<feature type="compositionally biased region" description="Basic and acidic residues" evidence="2">
    <location>
        <begin position="397"/>
        <end position="427"/>
    </location>
</feature>
<dbReference type="GO" id="GO:0015159">
    <property type="term" value="F:polysaccharide transmembrane transporter activity"/>
    <property type="evidence" value="ECO:0007669"/>
    <property type="project" value="InterPro"/>
</dbReference>
<dbReference type="InterPro" id="IPR049712">
    <property type="entry name" value="Poly_export"/>
</dbReference>
<dbReference type="Pfam" id="PF02563">
    <property type="entry name" value="Poly_export"/>
    <property type="match status" value="1"/>
</dbReference>
<evidence type="ECO:0000313" key="6">
    <source>
        <dbReference type="Proteomes" id="UP000317093"/>
    </source>
</evidence>
<dbReference type="OrthoDB" id="279464at2"/>
<feature type="domain" description="Soluble ligand binding" evidence="4">
    <location>
        <begin position="177"/>
        <end position="221"/>
    </location>
</feature>
<keyword evidence="1" id="KW-0732">Signal</keyword>
<accession>A0A518B587</accession>
<keyword evidence="6" id="KW-1185">Reference proteome</keyword>
<sequence length="463" mass="50422">MQREELVFGWGQMSARSPARGRFGIMRILGQAIAWRNLCFAMACSVLFTGCSITPDTGLTTFPVKYHLIKPAKQMRGEHVTPIAVPRELAKTPLLDYLVEPGDVLEIEPAKVDSILEFPSNQPIPPDGTVDLARYGRITVMGMTIDDIEDAINAKIKAESKNPIRVEVRLLQWNSKVYYVEGEVRAPGAYPLDGRETVLDAIFAAGGLNNKASRKNIILSRPTDPCGCRVVLPICYDNIFQLGDTTTNYQIQPGDRIYVATRRLCEDCPFLNWIRGNKGKLCCEPQFGCILPTEPCCAEDGCLEEGCVMPDFSAEQGPKLEGPAKKAIEITASKPTAPKLSAPKASTPKKVAALPTKAKRVTAAKPPSPVASGKILPPPPEFVATSYTAPAKKEKKSKTTSDKPKASTEKESSKNDDAKDVTKDAPKAPKAGKVIKSFSVLPEPEKIDLPGDRIDLKTGRFSK</sequence>
<feature type="domain" description="Polysaccharide export protein N-terminal" evidence="3">
    <location>
        <begin position="96"/>
        <end position="170"/>
    </location>
</feature>
<evidence type="ECO:0000256" key="1">
    <source>
        <dbReference type="ARBA" id="ARBA00022729"/>
    </source>
</evidence>
<protein>
    <submittedName>
        <fullName evidence="5">Polysialic acid transport protein KpsD</fullName>
    </submittedName>
</protein>
<dbReference type="PANTHER" id="PTHR33619:SF3">
    <property type="entry name" value="POLYSACCHARIDE EXPORT PROTEIN GFCE-RELATED"/>
    <property type="match status" value="1"/>
</dbReference>
<dbReference type="InterPro" id="IPR003715">
    <property type="entry name" value="Poly_export_N"/>
</dbReference>
<evidence type="ECO:0000259" key="3">
    <source>
        <dbReference type="Pfam" id="PF02563"/>
    </source>
</evidence>
<name>A0A518B587_9BACT</name>
<dbReference type="InterPro" id="IPR019554">
    <property type="entry name" value="Soluble_ligand-bd"/>
</dbReference>
<gene>
    <name evidence="5" type="primary">kpsD</name>
    <name evidence="5" type="ORF">Pan216_29780</name>
</gene>
<proteinExistence type="predicted"/>
<organism evidence="5 6">
    <name type="scientific">Kolteria novifilia</name>
    <dbReference type="NCBI Taxonomy" id="2527975"/>
    <lineage>
        <taxon>Bacteria</taxon>
        <taxon>Pseudomonadati</taxon>
        <taxon>Planctomycetota</taxon>
        <taxon>Planctomycetia</taxon>
        <taxon>Kolteriales</taxon>
        <taxon>Kolteriaceae</taxon>
        <taxon>Kolteria</taxon>
    </lineage>
</organism>